<dbReference type="GO" id="GO:0003964">
    <property type="term" value="F:RNA-directed DNA polymerase activity"/>
    <property type="evidence" value="ECO:0007669"/>
    <property type="project" value="UniProtKB-KW"/>
</dbReference>
<dbReference type="EMBL" id="CAMXCT010005835">
    <property type="protein sequence ID" value="CAI4013362.1"/>
    <property type="molecule type" value="Genomic_DNA"/>
</dbReference>
<evidence type="ECO:0000313" key="3">
    <source>
        <dbReference type="EMBL" id="CAI4013362.1"/>
    </source>
</evidence>
<protein>
    <submittedName>
        <fullName evidence="4">Reverse transcriptase domain-containing protein</fullName>
    </submittedName>
</protein>
<keyword evidence="2" id="KW-0732">Signal</keyword>
<sequence>MDRLFYLAALRLIWGIMADLNVPNSDELQLSGPDVADVAKTTSSCPVFSTCVSSADGELYEERRANLREAAIGKLLIILRHCLLASVTGRHIIALGNVELQTAGARDIVDAVVGVRWVAKSCSDVVNPFEEETLWKYFQFLRDVGAPATRADSTLSALRFAHFVLGFDSLAGVFMNRGLRSSEVSALLRMFVGAIEPGSAEGVPVVSSHSLKATTLSWAARFGLSPAVRSLLGRHSSCLNETFAVYSRDLLVGPVAELQRVIDSIANDEFFPDSQRSCFFRADAHPQDAGMALGESPVFAAGDSFGEGLVKTETQCGLAGMDAVSVASSPDGNALEPEKVVEDAGSSDSTSNDSEQMSSDDSDTAEPPPKVKRFRARIPTDEKWYAHSRSHLIHRYDGDCHNEIRFLVCGKRLNAQFNLRLEQVRVPQTLQVALKNSGVTTISSLAYAHGQPGQPIVADEFAAWVRQIEPSATIGAVSALKRLLFESQTQLLAMLKEQITNPEPTVARKVPQAEREARLANLRNRLVGVLIEGHAEPCHALLDAATQLYDQNILRYIPLEKCFSRLTELSASNKTHTKLLEVEASKVVVKDKDAEIEASVQSSYQLLEALRPDLAGILALDTELEESLKTYEVSFALLYRPYQTKGKGKTKSKFEQRIPKEILDAGGTAATPDGAPICFDFAFKRCRETVAEGPEGQKFSTSEETAYPLPLAYHIAYCLAQELILKGEKLHDAWHGIPSGSCLLKSGAQFVTAAANAGHPVGGEARLPNALSEAIRFVSCHSVHEVAQHRLSTLKFWLARGKALAAAEKDLHDSLHPSIKSILAPKRLLLWKEMLAFYNYPDPAVFDEVVSGVCLSGTAPSVPFFEPSFKPARITEGELASSARASRVALLASVRSSGDLEIDTEVYNKTLDEVACGWLEGPLDLGMLGDDAVVSRRFGIRQTSGEATKIRLIDDFTASNVNQTVQVDNAPKLHTLDIVAALCMELLRLPCGEAWVGKTIDLSSAYRQLGISPSSRWVSYIAVYDPSSRCAKIFSMRALPFGASRSVYAFLRVAHSLWWLGCTAMKFLWSSFFDDFITLSRKSEADAMSIASSQFFRLLGWLVSAGEKDLPFSETFKALGVEIDCSAWQSGLVKFRNTPKRISELSETISSALKRGRLGSHEALVLRGRMQFARAQIWGRAPKLCLAAITAHAYGENDGSLSNHAKACLNAFLDSLTAARPREITAQWDLPSLLFTDASFNPENESWPCGLGGVLCDSTGKQLAALSISLTLDDLRNSSEGIDVSFVNVSLVRLHFDKLPFWICRNGNLNVNVLEDLILTSLPNVLMQSELTLLAAGISIVLQYMNSSMEQANRSDWTLRASRCENMEEILKACTILLECCGRSDFMRSIYHLWALCSNAMFLFEQQWWPEQPTETRTHVATPQVPLKLSALLRPGWRDQHRLVRLGMASLVVFRDWFTEFFDAHLHQDVLNIVKDSLLIFQTAVDLFDLHEAVHHQPAAALPDVEDAPTHSSTDTPAPTGGT</sequence>
<gene>
    <name evidence="3" type="ORF">C1SCF055_LOCUS38345</name>
</gene>
<keyword evidence="4" id="KW-0695">RNA-directed DNA polymerase</keyword>
<accession>A0A9P1GKB6</accession>
<dbReference type="EMBL" id="CAMXCT020005835">
    <property type="protein sequence ID" value="CAL1166737.1"/>
    <property type="molecule type" value="Genomic_DNA"/>
</dbReference>
<organism evidence="3">
    <name type="scientific">Cladocopium goreaui</name>
    <dbReference type="NCBI Taxonomy" id="2562237"/>
    <lineage>
        <taxon>Eukaryota</taxon>
        <taxon>Sar</taxon>
        <taxon>Alveolata</taxon>
        <taxon>Dinophyceae</taxon>
        <taxon>Suessiales</taxon>
        <taxon>Symbiodiniaceae</taxon>
        <taxon>Cladocopium</taxon>
    </lineage>
</organism>
<keyword evidence="4" id="KW-0808">Transferase</keyword>
<dbReference type="Proteomes" id="UP001152797">
    <property type="component" value="Unassembled WGS sequence"/>
</dbReference>
<keyword evidence="4" id="KW-0548">Nucleotidyltransferase</keyword>
<reference evidence="4 5" key="2">
    <citation type="submission" date="2024-05" db="EMBL/GenBank/DDBJ databases">
        <authorList>
            <person name="Chen Y."/>
            <person name="Shah S."/>
            <person name="Dougan E. K."/>
            <person name="Thang M."/>
            <person name="Chan C."/>
        </authorList>
    </citation>
    <scope>NUCLEOTIDE SEQUENCE [LARGE SCALE GENOMIC DNA]</scope>
</reference>
<reference evidence="3" key="1">
    <citation type="submission" date="2022-10" db="EMBL/GenBank/DDBJ databases">
        <authorList>
            <person name="Chen Y."/>
            <person name="Dougan E. K."/>
            <person name="Chan C."/>
            <person name="Rhodes N."/>
            <person name="Thang M."/>
        </authorList>
    </citation>
    <scope>NUCLEOTIDE SEQUENCE</scope>
</reference>
<dbReference type="SUPFAM" id="SSF56672">
    <property type="entry name" value="DNA/RNA polymerases"/>
    <property type="match status" value="1"/>
</dbReference>
<feature type="region of interest" description="Disordered" evidence="1">
    <location>
        <begin position="327"/>
        <end position="376"/>
    </location>
</feature>
<dbReference type="InterPro" id="IPR043502">
    <property type="entry name" value="DNA/RNA_pol_sf"/>
</dbReference>
<feature type="compositionally biased region" description="Polar residues" evidence="1">
    <location>
        <begin position="346"/>
        <end position="357"/>
    </location>
</feature>
<feature type="chain" id="PRO_5043272970" evidence="2">
    <location>
        <begin position="19"/>
        <end position="1523"/>
    </location>
</feature>
<evidence type="ECO:0000256" key="2">
    <source>
        <dbReference type="SAM" id="SignalP"/>
    </source>
</evidence>
<name>A0A9P1GKB6_9DINO</name>
<proteinExistence type="predicted"/>
<feature type="signal peptide" evidence="2">
    <location>
        <begin position="1"/>
        <end position="18"/>
    </location>
</feature>
<comment type="caution">
    <text evidence="3">The sequence shown here is derived from an EMBL/GenBank/DDBJ whole genome shotgun (WGS) entry which is preliminary data.</text>
</comment>
<evidence type="ECO:0000313" key="4">
    <source>
        <dbReference type="EMBL" id="CAL4800674.1"/>
    </source>
</evidence>
<evidence type="ECO:0000256" key="1">
    <source>
        <dbReference type="SAM" id="MobiDB-lite"/>
    </source>
</evidence>
<feature type="region of interest" description="Disordered" evidence="1">
    <location>
        <begin position="1501"/>
        <end position="1523"/>
    </location>
</feature>
<keyword evidence="5" id="KW-1185">Reference proteome</keyword>
<evidence type="ECO:0000313" key="5">
    <source>
        <dbReference type="Proteomes" id="UP001152797"/>
    </source>
</evidence>
<dbReference type="OrthoDB" id="3255824at2759"/>
<dbReference type="EMBL" id="CAMXCT030005835">
    <property type="protein sequence ID" value="CAL4800674.1"/>
    <property type="molecule type" value="Genomic_DNA"/>
</dbReference>